<organism evidence="2 3">
    <name type="scientific">Schistosoma mansoni</name>
    <name type="common">Blood fluke</name>
    <dbReference type="NCBI Taxonomy" id="6183"/>
    <lineage>
        <taxon>Eukaryota</taxon>
        <taxon>Metazoa</taxon>
        <taxon>Spiralia</taxon>
        <taxon>Lophotrochozoa</taxon>
        <taxon>Platyhelminthes</taxon>
        <taxon>Trematoda</taxon>
        <taxon>Digenea</taxon>
        <taxon>Strigeidida</taxon>
        <taxon>Schistosomatoidea</taxon>
        <taxon>Schistosomatidae</taxon>
        <taxon>Schistosoma</taxon>
    </lineage>
</organism>
<reference evidence="3" key="2">
    <citation type="submission" date="2019-11" db="UniProtKB">
        <authorList>
            <consortium name="WormBaseParasite"/>
        </authorList>
    </citation>
    <scope>IDENTIFICATION</scope>
    <source>
        <strain evidence="3">Puerto Rican</strain>
    </source>
</reference>
<reference evidence="2" key="1">
    <citation type="journal article" date="2012" name="PLoS Negl. Trop. Dis.">
        <title>A systematically improved high quality genome and transcriptome of the human blood fluke Schistosoma mansoni.</title>
        <authorList>
            <person name="Protasio A.V."/>
            <person name="Tsai I.J."/>
            <person name="Babbage A."/>
            <person name="Nichol S."/>
            <person name="Hunt M."/>
            <person name="Aslett M.A."/>
            <person name="De Silva N."/>
            <person name="Velarde G.S."/>
            <person name="Anderson T.J."/>
            <person name="Clark R.C."/>
            <person name="Davidson C."/>
            <person name="Dillon G.P."/>
            <person name="Holroyd N.E."/>
            <person name="LoVerde P.T."/>
            <person name="Lloyd C."/>
            <person name="McQuillan J."/>
            <person name="Oliveira G."/>
            <person name="Otto T.D."/>
            <person name="Parker-Manuel S.J."/>
            <person name="Quail M.A."/>
            <person name="Wilson R.A."/>
            <person name="Zerlotini A."/>
            <person name="Dunne D.W."/>
            <person name="Berriman M."/>
        </authorList>
    </citation>
    <scope>NUCLEOTIDE SEQUENCE [LARGE SCALE GENOMIC DNA]</scope>
    <source>
        <strain evidence="2">Puerto Rican</strain>
    </source>
</reference>
<proteinExistence type="predicted"/>
<sequence>MKCIGLLFWFSILSRILYLCICIITCPYYTIVSRIVTTGRLFYFFHYIKQENISNEWFVYE</sequence>
<keyword evidence="1" id="KW-1133">Transmembrane helix</keyword>
<evidence type="ECO:0000313" key="3">
    <source>
        <dbReference type="WBParaSite" id="Smp_317480.1"/>
    </source>
</evidence>
<dbReference type="AlphaFoldDB" id="A0A5K4F819"/>
<keyword evidence="1" id="KW-0472">Membrane</keyword>
<dbReference type="InParanoid" id="A0A5K4F819"/>
<keyword evidence="2" id="KW-1185">Reference proteome</keyword>
<protein>
    <submittedName>
        <fullName evidence="3">Uncharacterized protein</fullName>
    </submittedName>
</protein>
<name>A0A5K4F819_SCHMA</name>
<dbReference type="Proteomes" id="UP000008854">
    <property type="component" value="Unassembled WGS sequence"/>
</dbReference>
<evidence type="ECO:0000313" key="2">
    <source>
        <dbReference type="Proteomes" id="UP000008854"/>
    </source>
</evidence>
<keyword evidence="1" id="KW-0812">Transmembrane</keyword>
<dbReference type="WBParaSite" id="Smp_317480.1">
    <property type="protein sequence ID" value="Smp_317480.1"/>
    <property type="gene ID" value="Smp_317480"/>
</dbReference>
<accession>A0A5K4F819</accession>
<feature type="transmembrane region" description="Helical" evidence="1">
    <location>
        <begin position="6"/>
        <end position="31"/>
    </location>
</feature>
<evidence type="ECO:0000256" key="1">
    <source>
        <dbReference type="SAM" id="Phobius"/>
    </source>
</evidence>